<gene>
    <name evidence="1" type="ORF">LITE_LOCUS40871</name>
</gene>
<dbReference type="EMBL" id="CAMGYJ010000009">
    <property type="protein sequence ID" value="CAI0476639.1"/>
    <property type="molecule type" value="Genomic_DNA"/>
</dbReference>
<sequence length="40" mass="4670">MKTKRFWTVEESFWRRGSPGDGIRSSRTCRRLRQSAIGGI</sequence>
<evidence type="ECO:0000313" key="2">
    <source>
        <dbReference type="Proteomes" id="UP001154282"/>
    </source>
</evidence>
<name>A0AAV0PZR6_9ROSI</name>
<dbReference type="AlphaFoldDB" id="A0AAV0PZR6"/>
<protein>
    <submittedName>
        <fullName evidence="1">Uncharacterized protein</fullName>
    </submittedName>
</protein>
<dbReference type="Proteomes" id="UP001154282">
    <property type="component" value="Unassembled WGS sequence"/>
</dbReference>
<accession>A0AAV0PZR6</accession>
<comment type="caution">
    <text evidence="1">The sequence shown here is derived from an EMBL/GenBank/DDBJ whole genome shotgun (WGS) entry which is preliminary data.</text>
</comment>
<reference evidence="1" key="1">
    <citation type="submission" date="2022-08" db="EMBL/GenBank/DDBJ databases">
        <authorList>
            <person name="Gutierrez-Valencia J."/>
        </authorList>
    </citation>
    <scope>NUCLEOTIDE SEQUENCE</scope>
</reference>
<proteinExistence type="predicted"/>
<organism evidence="1 2">
    <name type="scientific">Linum tenue</name>
    <dbReference type="NCBI Taxonomy" id="586396"/>
    <lineage>
        <taxon>Eukaryota</taxon>
        <taxon>Viridiplantae</taxon>
        <taxon>Streptophyta</taxon>
        <taxon>Embryophyta</taxon>
        <taxon>Tracheophyta</taxon>
        <taxon>Spermatophyta</taxon>
        <taxon>Magnoliopsida</taxon>
        <taxon>eudicotyledons</taxon>
        <taxon>Gunneridae</taxon>
        <taxon>Pentapetalae</taxon>
        <taxon>rosids</taxon>
        <taxon>fabids</taxon>
        <taxon>Malpighiales</taxon>
        <taxon>Linaceae</taxon>
        <taxon>Linum</taxon>
    </lineage>
</organism>
<keyword evidence="2" id="KW-1185">Reference proteome</keyword>
<evidence type="ECO:0000313" key="1">
    <source>
        <dbReference type="EMBL" id="CAI0476639.1"/>
    </source>
</evidence>